<evidence type="ECO:0000256" key="10">
    <source>
        <dbReference type="SAM" id="MobiDB-lite"/>
    </source>
</evidence>
<dbReference type="GO" id="GO:0008270">
    <property type="term" value="F:zinc ion binding"/>
    <property type="evidence" value="ECO:0007669"/>
    <property type="project" value="UniProtKB-KW"/>
</dbReference>
<feature type="region of interest" description="Disordered" evidence="10">
    <location>
        <begin position="1"/>
        <end position="168"/>
    </location>
</feature>
<dbReference type="GO" id="GO:0005634">
    <property type="term" value="C:nucleus"/>
    <property type="evidence" value="ECO:0007669"/>
    <property type="project" value="UniProtKB-SubCell"/>
</dbReference>
<feature type="compositionally biased region" description="Basic and acidic residues" evidence="10">
    <location>
        <begin position="199"/>
        <end position="210"/>
    </location>
</feature>
<gene>
    <name evidence="12" type="ORF">CCHLO57077_00005332</name>
</gene>
<keyword evidence="8" id="KW-0804">Transcription</keyword>
<feature type="region of interest" description="Disordered" evidence="10">
    <location>
        <begin position="189"/>
        <end position="210"/>
    </location>
</feature>
<evidence type="ECO:0000256" key="7">
    <source>
        <dbReference type="ARBA" id="ARBA00023015"/>
    </source>
</evidence>
<dbReference type="EMBL" id="CABFNP030001266">
    <property type="protein sequence ID" value="CAI6095695.1"/>
    <property type="molecule type" value="Genomic_DNA"/>
</dbReference>
<dbReference type="PANTHER" id="PTHR12360">
    <property type="entry name" value="NUCLEAR TRANSCRIPTION FACTOR, X-BOX BINDING 1 NFX1"/>
    <property type="match status" value="1"/>
</dbReference>
<dbReference type="InterPro" id="IPR036867">
    <property type="entry name" value="R3H_dom_sf"/>
</dbReference>
<comment type="similarity">
    <text evidence="2">Belongs to the NFX1 family.</text>
</comment>
<dbReference type="GO" id="GO:0000122">
    <property type="term" value="P:negative regulation of transcription by RNA polymerase II"/>
    <property type="evidence" value="ECO:0007669"/>
    <property type="project" value="TreeGrafter"/>
</dbReference>
<feature type="compositionally biased region" description="Basic and acidic residues" evidence="10">
    <location>
        <begin position="1072"/>
        <end position="1086"/>
    </location>
</feature>
<dbReference type="CDD" id="cd06008">
    <property type="entry name" value="NF-X1-zinc-finger"/>
    <property type="match status" value="5"/>
</dbReference>
<comment type="subcellular location">
    <subcellularLocation>
        <location evidence="1">Nucleus</location>
    </subcellularLocation>
</comment>
<feature type="compositionally biased region" description="Polar residues" evidence="10">
    <location>
        <begin position="62"/>
        <end position="79"/>
    </location>
</feature>
<dbReference type="Gene3D" id="3.30.1370.50">
    <property type="entry name" value="R3H-like domain"/>
    <property type="match status" value="1"/>
</dbReference>
<keyword evidence="9" id="KW-0539">Nucleus</keyword>
<evidence type="ECO:0000256" key="2">
    <source>
        <dbReference type="ARBA" id="ARBA00007269"/>
    </source>
</evidence>
<dbReference type="GO" id="GO:0000981">
    <property type="term" value="F:DNA-binding transcription factor activity, RNA polymerase II-specific"/>
    <property type="evidence" value="ECO:0007669"/>
    <property type="project" value="TreeGrafter"/>
</dbReference>
<evidence type="ECO:0000256" key="8">
    <source>
        <dbReference type="ARBA" id="ARBA00023163"/>
    </source>
</evidence>
<protein>
    <recommendedName>
        <fullName evidence="11">R3H domain-containing protein</fullName>
    </recommendedName>
</protein>
<reference evidence="12" key="1">
    <citation type="submission" date="2023-01" db="EMBL/GenBank/DDBJ databases">
        <authorList>
            <person name="Piombo E."/>
        </authorList>
    </citation>
    <scope>NUCLEOTIDE SEQUENCE</scope>
</reference>
<feature type="compositionally biased region" description="Gly residues" evidence="10">
    <location>
        <begin position="108"/>
        <end position="118"/>
    </location>
</feature>
<name>A0AA35MEK4_9HYPO</name>
<keyword evidence="4" id="KW-0677">Repeat</keyword>
<organism evidence="12 13">
    <name type="scientific">Clonostachys chloroleuca</name>
    <dbReference type="NCBI Taxonomy" id="1926264"/>
    <lineage>
        <taxon>Eukaryota</taxon>
        <taxon>Fungi</taxon>
        <taxon>Dikarya</taxon>
        <taxon>Ascomycota</taxon>
        <taxon>Pezizomycotina</taxon>
        <taxon>Sordariomycetes</taxon>
        <taxon>Hypocreomycetidae</taxon>
        <taxon>Hypocreales</taxon>
        <taxon>Bionectriaceae</taxon>
        <taxon>Clonostachys</taxon>
    </lineage>
</organism>
<dbReference type="Pfam" id="PF01424">
    <property type="entry name" value="R3H"/>
    <property type="match status" value="1"/>
</dbReference>
<keyword evidence="3" id="KW-0479">Metal-binding</keyword>
<dbReference type="SMART" id="SM00438">
    <property type="entry name" value="ZnF_NFX"/>
    <property type="match status" value="8"/>
</dbReference>
<dbReference type="Pfam" id="PF01422">
    <property type="entry name" value="zf-NF-X1"/>
    <property type="match status" value="5"/>
</dbReference>
<proteinExistence type="inferred from homology"/>
<dbReference type="SUPFAM" id="SSF57850">
    <property type="entry name" value="RING/U-box"/>
    <property type="match status" value="1"/>
</dbReference>
<dbReference type="Proteomes" id="UP001160390">
    <property type="component" value="Unassembled WGS sequence"/>
</dbReference>
<accession>A0AA35MEK4</accession>
<evidence type="ECO:0000259" key="11">
    <source>
        <dbReference type="PROSITE" id="PS51061"/>
    </source>
</evidence>
<evidence type="ECO:0000256" key="3">
    <source>
        <dbReference type="ARBA" id="ARBA00022723"/>
    </source>
</evidence>
<dbReference type="CDD" id="cd02325">
    <property type="entry name" value="R3H"/>
    <property type="match status" value="1"/>
</dbReference>
<comment type="caution">
    <text evidence="12">The sequence shown here is derived from an EMBL/GenBank/DDBJ whole genome shotgun (WGS) entry which is preliminary data.</text>
</comment>
<evidence type="ECO:0000256" key="1">
    <source>
        <dbReference type="ARBA" id="ARBA00004123"/>
    </source>
</evidence>
<dbReference type="PROSITE" id="PS51061">
    <property type="entry name" value="R3H"/>
    <property type="match status" value="1"/>
</dbReference>
<evidence type="ECO:0000313" key="13">
    <source>
        <dbReference type="Proteomes" id="UP001160390"/>
    </source>
</evidence>
<dbReference type="InterPro" id="IPR000967">
    <property type="entry name" value="Znf_NFX1"/>
</dbReference>
<dbReference type="InterPro" id="IPR001374">
    <property type="entry name" value="R3H_dom"/>
</dbReference>
<evidence type="ECO:0000256" key="6">
    <source>
        <dbReference type="ARBA" id="ARBA00022833"/>
    </source>
</evidence>
<feature type="compositionally biased region" description="Low complexity" evidence="10">
    <location>
        <begin position="1115"/>
        <end position="1124"/>
    </location>
</feature>
<feature type="compositionally biased region" description="Basic residues" evidence="10">
    <location>
        <begin position="22"/>
        <end position="35"/>
    </location>
</feature>
<feature type="compositionally biased region" description="Low complexity" evidence="10">
    <location>
        <begin position="36"/>
        <end position="58"/>
    </location>
</feature>
<evidence type="ECO:0000256" key="5">
    <source>
        <dbReference type="ARBA" id="ARBA00022771"/>
    </source>
</evidence>
<keyword evidence="7" id="KW-0805">Transcription regulation</keyword>
<feature type="domain" description="R3H" evidence="11">
    <location>
        <begin position="872"/>
        <end position="935"/>
    </location>
</feature>
<keyword evidence="5" id="KW-0863">Zinc-finger</keyword>
<sequence>MPGDDSQTPAPAPGSNRGSGRGPRRGRGGRGRGRNQNHNQNQSQGQGQNQSQNQNNQRATDPASSAPNSTANTGSQQNAGEAATASSSNPAAPSSAPSSQRNRRQRRGGGQNSRGRGGASQAPRPSNGNRTFGGHLTRDPEDGEDATPAPSLSGDAPEFVPGQPTERKRFAYNTFSDSETRLITIIMDRRNKPKPVKQQRPDVPKSTHPDIGVRIHEDIANYNYECVICTDEILRDSKIWTCSSCWTVFHLKCAKTWLQNEKKKAEARALEAPQTQPYTWRCPAYRCASSEEPRSYHCWCGKEVNPPPTSSALAPHSCGQTCTKPRGTCPHPCPLACHAGPCPPCDAMGPEQSCFCGKNASRKLCRETDYQNGWTCQEECGDLLPCGEHMCSKPCHPGLCGDCNVLVDARCYCGSVEKPLACYKLDEPQQSFSAVEGTWFEGTFSCDQQFERSYDCGKHMSSDPCRPLDELLPHCPFSTDVVSNCPCGKTPLEELIDQPRSSCEDPVPHCDKPCEKLLKCGHFCNAKCHLGDCPTCIQDIDVTCRCGRTTTPSLCHQGEVESPLCLKTCQAILSCGRHRCGEHCCPGEKKATERQAAKRKQRFAGPAHVEAEHLCTRICGRALKCGSHDCQQLCHRGACASCPEAIFEDISCACGRTVLQPPQPCGTRPPECRFPCRRETQCGHPPVAHSCHPNDTECPKCPYLTFKLCACGSEEVSNTPCHLQEVHCGNVCGKKLRCGVHFCRKRCHKEGECEKEGAPGQYCDQQCAKPKLFCDHPCQNNCHGQTPCNESSPCASKVTLSCPCGQHTQQVKCLTSSSNPTPERPEIKCDDECLRQERNRRLAAALNIDPTTPLTNHIPYQDETLVLYKELGSWAEAQEREFRVFSQSADEVRIRYKPSPQRQRQFLHLLAEDFGLEHQSEDTGSHRHVVVFKGPRFVSAPSKTIAQCVKIRDKEAADAAATAAAGKAIATPTPPADPLNALVLTSPCFGLTIEDLREALSADLASHPGFHFSIDFLPSEEVLIRATAQYSAFLSPTAIESTLRAVKAGLSETIQRSKLAGNVLLCHVDGRNDITRREGPGRRNHDASGWSAVAGRAASGRESPRPTADEPAAAKGTGKRLTLGLRKKKADSKAPERPWNALGGDVEC</sequence>
<keyword evidence="13" id="KW-1185">Reference proteome</keyword>
<dbReference type="InterPro" id="IPR034078">
    <property type="entry name" value="NFX1_fam"/>
</dbReference>
<evidence type="ECO:0000256" key="4">
    <source>
        <dbReference type="ARBA" id="ARBA00022737"/>
    </source>
</evidence>
<evidence type="ECO:0000313" key="12">
    <source>
        <dbReference type="EMBL" id="CAI6095695.1"/>
    </source>
</evidence>
<evidence type="ECO:0000256" key="9">
    <source>
        <dbReference type="ARBA" id="ARBA00023242"/>
    </source>
</evidence>
<feature type="compositionally biased region" description="Low complexity" evidence="10">
    <location>
        <begin position="85"/>
        <end position="100"/>
    </location>
</feature>
<dbReference type="AlphaFoldDB" id="A0AA35MEK4"/>
<keyword evidence="6" id="KW-0862">Zinc</keyword>
<feature type="region of interest" description="Disordered" evidence="10">
    <location>
        <begin position="1072"/>
        <end position="1148"/>
    </location>
</feature>
<dbReference type="PANTHER" id="PTHR12360:SF12">
    <property type="entry name" value="TRANSCRIPTIONAL REPRESSOR NF-X1"/>
    <property type="match status" value="1"/>
</dbReference>
<dbReference type="GO" id="GO:0000977">
    <property type="term" value="F:RNA polymerase II transcription regulatory region sequence-specific DNA binding"/>
    <property type="evidence" value="ECO:0007669"/>
    <property type="project" value="TreeGrafter"/>
</dbReference>
<dbReference type="SUPFAM" id="SSF82708">
    <property type="entry name" value="R3H domain"/>
    <property type="match status" value="1"/>
</dbReference>